<dbReference type="PANTHER" id="PTHR46401">
    <property type="entry name" value="GLYCOSYLTRANSFERASE WBBK-RELATED"/>
    <property type="match status" value="1"/>
</dbReference>
<dbReference type="EMBL" id="JAXRVB010000006">
    <property type="protein sequence ID" value="MDZ5764457.1"/>
    <property type="molecule type" value="Genomic_DNA"/>
</dbReference>
<evidence type="ECO:0000313" key="3">
    <source>
        <dbReference type="EMBL" id="MDZ5764457.1"/>
    </source>
</evidence>
<dbReference type="SUPFAM" id="SSF53756">
    <property type="entry name" value="UDP-Glycosyltransferase/glycogen phosphorylase"/>
    <property type="match status" value="1"/>
</dbReference>
<dbReference type="GO" id="GO:0016757">
    <property type="term" value="F:glycosyltransferase activity"/>
    <property type="evidence" value="ECO:0007669"/>
    <property type="project" value="UniProtKB-KW"/>
</dbReference>
<evidence type="ECO:0000313" key="4">
    <source>
        <dbReference type="Proteomes" id="UP001288387"/>
    </source>
</evidence>
<name>A0AAJ2TJ85_STEMA</name>
<dbReference type="AlphaFoldDB" id="A0AAJ2TJ85"/>
<dbReference type="EC" id="2.4.-.-" evidence="3"/>
<protein>
    <submittedName>
        <fullName evidence="3">Glycosyltransferase family 4 protein</fullName>
        <ecNumber evidence="3">2.4.-.-</ecNumber>
    </submittedName>
</protein>
<accession>A0AAJ2TJ85</accession>
<dbReference type="PANTHER" id="PTHR46401:SF2">
    <property type="entry name" value="GLYCOSYLTRANSFERASE WBBK-RELATED"/>
    <property type="match status" value="1"/>
</dbReference>
<keyword evidence="3" id="KW-0328">Glycosyltransferase</keyword>
<dbReference type="CDD" id="cd03801">
    <property type="entry name" value="GT4_PimA-like"/>
    <property type="match status" value="1"/>
</dbReference>
<dbReference type="RefSeq" id="WP_099551430.1">
    <property type="nucleotide sequence ID" value="NZ_JAEDWU010000004.1"/>
</dbReference>
<dbReference type="Gene3D" id="3.40.50.11090">
    <property type="match status" value="1"/>
</dbReference>
<dbReference type="InterPro" id="IPR001296">
    <property type="entry name" value="Glyco_trans_1"/>
</dbReference>
<sequence length="399" mass="46187">MKIAFFVGSADISGGTYVVFQHALHAIQEGHDVTLVLQYPYVASQRKWHPALDVLRIVQIWDLGEEHFDLAIATWWRTATELHKINADQYAYFVQSIESRFYPDAERPLQSLVDSTYDLGLPVVTEATWIQEHLQERHGNDARLVRNGIRKDLYRLDGPTHAPRGRDLRVLVEGPFGVFFKNVGRSLKLARTSRADQTWLLTSSQLRWYPGVDRLFSRVPIDQVPAIYRSCDVIVKLSYVEGMFGPPLEMFHCGGTAIVYNVTGHDEYIRNGENALVLQRDDEAGVVNALNLLKDSPDELQRLKHNAIATAEAWPDWDTSSTQFEAVLRQMHTMPAVDRIELRERNEHFWARYVADENERLKHIPQHVSLRKRVGARLYRIRAIHDFRQWCRYIGEGWF</sequence>
<dbReference type="Pfam" id="PF00534">
    <property type="entry name" value="Glycos_transf_1"/>
    <property type="match status" value="1"/>
</dbReference>
<proteinExistence type="predicted"/>
<evidence type="ECO:0000259" key="2">
    <source>
        <dbReference type="Pfam" id="PF00534"/>
    </source>
</evidence>
<organism evidence="3 4">
    <name type="scientific">Stenotrophomonas maltophilia</name>
    <name type="common">Pseudomonas maltophilia</name>
    <name type="synonym">Xanthomonas maltophilia</name>
    <dbReference type="NCBI Taxonomy" id="40324"/>
    <lineage>
        <taxon>Bacteria</taxon>
        <taxon>Pseudomonadati</taxon>
        <taxon>Pseudomonadota</taxon>
        <taxon>Gammaproteobacteria</taxon>
        <taxon>Lysobacterales</taxon>
        <taxon>Lysobacteraceae</taxon>
        <taxon>Stenotrophomonas</taxon>
        <taxon>Stenotrophomonas maltophilia group</taxon>
    </lineage>
</organism>
<evidence type="ECO:0000256" key="1">
    <source>
        <dbReference type="ARBA" id="ARBA00022679"/>
    </source>
</evidence>
<gene>
    <name evidence="3" type="ORF">U4I38_08230</name>
</gene>
<dbReference type="Proteomes" id="UP001288387">
    <property type="component" value="Unassembled WGS sequence"/>
</dbReference>
<reference evidence="3" key="1">
    <citation type="submission" date="2023-12" db="EMBL/GenBank/DDBJ databases">
        <title>'Antibacterial potential of Stenotrophomonas maltophilia cystic fibrosis isolates' (manuscript under preparation).</title>
        <authorList>
            <person name="Crisan C.V."/>
            <person name="Pettis M."/>
            <person name="Goldberg J.B."/>
        </authorList>
    </citation>
    <scope>NUCLEOTIDE SEQUENCE</scope>
    <source>
        <strain evidence="3">CCV129</strain>
    </source>
</reference>
<feature type="domain" description="Glycosyl transferase family 1" evidence="2">
    <location>
        <begin position="217"/>
        <end position="308"/>
    </location>
</feature>
<comment type="caution">
    <text evidence="3">The sequence shown here is derived from an EMBL/GenBank/DDBJ whole genome shotgun (WGS) entry which is preliminary data.</text>
</comment>
<dbReference type="Gene3D" id="3.40.50.2000">
    <property type="entry name" value="Glycogen Phosphorylase B"/>
    <property type="match status" value="1"/>
</dbReference>
<dbReference type="GO" id="GO:0009103">
    <property type="term" value="P:lipopolysaccharide biosynthetic process"/>
    <property type="evidence" value="ECO:0007669"/>
    <property type="project" value="TreeGrafter"/>
</dbReference>
<keyword evidence="1 3" id="KW-0808">Transferase</keyword>